<evidence type="ECO:0000256" key="7">
    <source>
        <dbReference type="SAM" id="MobiDB-lite"/>
    </source>
</evidence>
<dbReference type="GO" id="GO:0004843">
    <property type="term" value="F:cysteine-type deubiquitinase activity"/>
    <property type="evidence" value="ECO:0007669"/>
    <property type="project" value="UniProtKB-EC"/>
</dbReference>
<dbReference type="EC" id="3.4.19.12" evidence="2"/>
<dbReference type="AlphaFoldDB" id="A0A8S2NXV0"/>
<name>A0A8S2NXV0_9BILA</name>
<dbReference type="Pfam" id="PF12359">
    <property type="entry name" value="DUF3645"/>
    <property type="match status" value="1"/>
</dbReference>
<feature type="compositionally biased region" description="Basic and acidic residues" evidence="7">
    <location>
        <begin position="349"/>
        <end position="366"/>
    </location>
</feature>
<keyword evidence="3" id="KW-0645">Protease</keyword>
<gene>
    <name evidence="9" type="ORF">SMN809_LOCUS13232</name>
</gene>
<feature type="non-terminal residue" evidence="9">
    <location>
        <position position="1"/>
    </location>
</feature>
<evidence type="ECO:0000256" key="2">
    <source>
        <dbReference type="ARBA" id="ARBA00012759"/>
    </source>
</evidence>
<evidence type="ECO:0000256" key="4">
    <source>
        <dbReference type="ARBA" id="ARBA00022786"/>
    </source>
</evidence>
<feature type="domain" description="DUF3645" evidence="8">
    <location>
        <begin position="117"/>
        <end position="141"/>
    </location>
</feature>
<comment type="catalytic activity">
    <reaction evidence="1">
        <text>Thiol-dependent hydrolysis of ester, thioester, amide, peptide and isopeptide bonds formed by the C-terminal Gly of ubiquitin (a 76-residue protein attached to proteins as an intracellular targeting signal).</text>
        <dbReference type="EC" id="3.4.19.12"/>
    </reaction>
</comment>
<evidence type="ECO:0000256" key="5">
    <source>
        <dbReference type="ARBA" id="ARBA00022801"/>
    </source>
</evidence>
<keyword evidence="4" id="KW-0833">Ubl conjugation pathway</keyword>
<evidence type="ECO:0000256" key="1">
    <source>
        <dbReference type="ARBA" id="ARBA00000707"/>
    </source>
</evidence>
<proteinExistence type="predicted"/>
<dbReference type="EMBL" id="CAJOBI010005195">
    <property type="protein sequence ID" value="CAF4024792.1"/>
    <property type="molecule type" value="Genomic_DNA"/>
</dbReference>
<reference evidence="9" key="1">
    <citation type="submission" date="2021-02" db="EMBL/GenBank/DDBJ databases">
        <authorList>
            <person name="Nowell W R."/>
        </authorList>
    </citation>
    <scope>NUCLEOTIDE SEQUENCE</scope>
</reference>
<sequence>MFGEKSYYKSPERKIEFPQFRLQSHEPFPLLCQHIAKDWIDSRNYLTADKGIIPSFILEAYSSIENLADKFPPVDIQLFLIVRGLLSSEVLLVAFKKRYRVNYGVNQYLSFNRLMTAPFRAKDVVADRTGFDHPDVALVLTHLSYYYSGLSDLQLSQCFNRLNEKETNPGSIYDQWVLHEGEDDLPTLINYFLNHFVFPREAKQFPFEVVTSDWDLSSLLRSKIIAGFSGINDTQLLLPVHTRQCDLAELQNIDAIVVNNLLQPENKTTNEMHARGTDFKLPVGFKVAVTLGNGLTKDRFVQAFMRTRKLGNGHALALWSSHKETKDAVLKRLRDYGGTKQRLSQLLDEEQKRELEQELEEERQLERPPSVEP</sequence>
<evidence type="ECO:0000313" key="10">
    <source>
        <dbReference type="Proteomes" id="UP000676336"/>
    </source>
</evidence>
<dbReference type="GO" id="GO:0006508">
    <property type="term" value="P:proteolysis"/>
    <property type="evidence" value="ECO:0007669"/>
    <property type="project" value="UniProtKB-KW"/>
</dbReference>
<dbReference type="PANTHER" id="PTHR13367">
    <property type="entry name" value="UBIQUITIN THIOESTERASE"/>
    <property type="match status" value="1"/>
</dbReference>
<evidence type="ECO:0000313" key="9">
    <source>
        <dbReference type="EMBL" id="CAF4024792.1"/>
    </source>
</evidence>
<dbReference type="PANTHER" id="PTHR13367:SF33">
    <property type="entry name" value="P-LOOP CONTAINING NUCLEOSIDE TRIPHOSPHATE HYDROLASE PROTEIN"/>
    <property type="match status" value="1"/>
</dbReference>
<evidence type="ECO:0000256" key="3">
    <source>
        <dbReference type="ARBA" id="ARBA00022670"/>
    </source>
</evidence>
<keyword evidence="6" id="KW-0788">Thiol protease</keyword>
<accession>A0A8S2NXV0</accession>
<dbReference type="Proteomes" id="UP000676336">
    <property type="component" value="Unassembled WGS sequence"/>
</dbReference>
<organism evidence="9 10">
    <name type="scientific">Rotaria magnacalcarata</name>
    <dbReference type="NCBI Taxonomy" id="392030"/>
    <lineage>
        <taxon>Eukaryota</taxon>
        <taxon>Metazoa</taxon>
        <taxon>Spiralia</taxon>
        <taxon>Gnathifera</taxon>
        <taxon>Rotifera</taxon>
        <taxon>Eurotatoria</taxon>
        <taxon>Bdelloidea</taxon>
        <taxon>Philodinida</taxon>
        <taxon>Philodinidae</taxon>
        <taxon>Rotaria</taxon>
    </lineage>
</organism>
<comment type="caution">
    <text evidence="9">The sequence shown here is derived from an EMBL/GenBank/DDBJ whole genome shotgun (WGS) entry which is preliminary data.</text>
</comment>
<dbReference type="InterPro" id="IPR022105">
    <property type="entry name" value="DUF3645"/>
</dbReference>
<evidence type="ECO:0000259" key="8">
    <source>
        <dbReference type="Pfam" id="PF12359"/>
    </source>
</evidence>
<evidence type="ECO:0000256" key="6">
    <source>
        <dbReference type="ARBA" id="ARBA00022807"/>
    </source>
</evidence>
<dbReference type="InterPro" id="IPR051346">
    <property type="entry name" value="OTU_Deubiquitinase"/>
</dbReference>
<protein>
    <recommendedName>
        <fullName evidence="2">ubiquitinyl hydrolase 1</fullName>
        <ecNumber evidence="2">3.4.19.12</ecNumber>
    </recommendedName>
</protein>
<keyword evidence="5" id="KW-0378">Hydrolase</keyword>
<feature type="region of interest" description="Disordered" evidence="7">
    <location>
        <begin position="344"/>
        <end position="373"/>
    </location>
</feature>